<feature type="domain" description="DUF2087" evidence="1">
    <location>
        <begin position="85"/>
        <end position="153"/>
    </location>
</feature>
<evidence type="ECO:0000313" key="2">
    <source>
        <dbReference type="EMBL" id="NKI41256.1"/>
    </source>
</evidence>
<gene>
    <name evidence="2" type="ORF">HFV08_08395</name>
</gene>
<name>A0ABX1GYU2_9ACTN</name>
<protein>
    <submittedName>
        <fullName evidence="2">DUF2087 domain-containing protein</fullName>
    </submittedName>
</protein>
<accession>A0ABX1GYU2</accession>
<comment type="caution">
    <text evidence="2">The sequence shown here is derived from an EMBL/GenBank/DDBJ whole genome shotgun (WGS) entry which is preliminary data.</text>
</comment>
<keyword evidence="3" id="KW-1185">Reference proteome</keyword>
<proteinExistence type="predicted"/>
<organism evidence="2 3">
    <name type="scientific">Streptomyces physcomitrii</name>
    <dbReference type="NCBI Taxonomy" id="2724184"/>
    <lineage>
        <taxon>Bacteria</taxon>
        <taxon>Bacillati</taxon>
        <taxon>Actinomycetota</taxon>
        <taxon>Actinomycetes</taxon>
        <taxon>Kitasatosporales</taxon>
        <taxon>Streptomycetaceae</taxon>
        <taxon>Streptomyces</taxon>
    </lineage>
</organism>
<dbReference type="Proteomes" id="UP000772196">
    <property type="component" value="Unassembled WGS sequence"/>
</dbReference>
<dbReference type="InterPro" id="IPR018656">
    <property type="entry name" value="DUF2087"/>
</dbReference>
<dbReference type="RefSeq" id="WP_168537431.1">
    <property type="nucleotide sequence ID" value="NZ_JAAWWP010000004.1"/>
</dbReference>
<evidence type="ECO:0000313" key="3">
    <source>
        <dbReference type="Proteomes" id="UP000772196"/>
    </source>
</evidence>
<reference evidence="2 3" key="1">
    <citation type="submission" date="2020-04" db="EMBL/GenBank/DDBJ databases">
        <title>Phylogenetic Diversity and Antibacterial Activity against Ralstonia solanacearum of Endophytic Actinomycete Isolated from Moss.</title>
        <authorList>
            <person name="Zhuang X."/>
        </authorList>
    </citation>
    <scope>NUCLEOTIDE SEQUENCE [LARGE SCALE GENOMIC DNA]</scope>
    <source>
        <strain evidence="2 3">LD120</strain>
    </source>
</reference>
<dbReference type="Pfam" id="PF09860">
    <property type="entry name" value="DUF2087"/>
    <property type="match status" value="1"/>
</dbReference>
<dbReference type="EMBL" id="JAAWWP010000004">
    <property type="protein sequence ID" value="NKI41256.1"/>
    <property type="molecule type" value="Genomic_DNA"/>
</dbReference>
<sequence length="158" mass="17957">MDHLLAALADPERQRLYARIVLGQLAPREVEQVRRPLARLLQSGLVQRQEDGSLTADPEVFRRVRPAEPRPEVPRALVGFFARGRLTAIPVRPAVRHELLVHLTAKFFAADRSYTEREINEAFAEVHDDTAALRRHCVIEGLLVRERDGSHYRLAEAA</sequence>
<evidence type="ECO:0000259" key="1">
    <source>
        <dbReference type="Pfam" id="PF09860"/>
    </source>
</evidence>